<dbReference type="RefSeq" id="XP_001461732.1">
    <property type="nucleotide sequence ID" value="XM_001461695.1"/>
</dbReference>
<dbReference type="GeneID" id="5047517"/>
<keyword evidence="1" id="KW-1133">Transmembrane helix</keyword>
<accession>A0EGB8</accession>
<dbReference type="InParanoid" id="A0EGB8"/>
<feature type="transmembrane region" description="Helical" evidence="1">
    <location>
        <begin position="183"/>
        <end position="201"/>
    </location>
</feature>
<evidence type="ECO:0000313" key="2">
    <source>
        <dbReference type="EMBL" id="CAK94359.1"/>
    </source>
</evidence>
<dbReference type="HOGENOM" id="CLU_1345492_0_0_1"/>
<name>A0EGB8_PARTE</name>
<sequence length="204" mass="24440">MNLGRRNISKILIYSQQCIFEQHIHVSLHQLLDVQILLLSSINQFKHGQFQIRRLLYLPCTNHRRGISIHTLLFIWTIQSMHTAFQCVLGLALHLQQSVWVLDRHQKMCMAKLTLPLITRWLNLLVYVESLYKHYIIVMNIAWMKIRNELSYLLKFIKYYSTKNILRITTRIGNCNTYIIYQWWYMSQVLVYFLVMIVICGSSF</sequence>
<organism evidence="2 3">
    <name type="scientific">Paramecium tetraurelia</name>
    <dbReference type="NCBI Taxonomy" id="5888"/>
    <lineage>
        <taxon>Eukaryota</taxon>
        <taxon>Sar</taxon>
        <taxon>Alveolata</taxon>
        <taxon>Ciliophora</taxon>
        <taxon>Intramacronucleata</taxon>
        <taxon>Oligohymenophorea</taxon>
        <taxon>Peniculida</taxon>
        <taxon>Parameciidae</taxon>
        <taxon>Paramecium</taxon>
    </lineage>
</organism>
<protein>
    <submittedName>
        <fullName evidence="2">Uncharacterized protein</fullName>
    </submittedName>
</protein>
<keyword evidence="1" id="KW-0812">Transmembrane</keyword>
<gene>
    <name evidence="2" type="ORF">GSPATT00026683001</name>
</gene>
<keyword evidence="3" id="KW-1185">Reference proteome</keyword>
<dbReference type="EMBL" id="CT868677">
    <property type="protein sequence ID" value="CAK94359.1"/>
    <property type="molecule type" value="Genomic_DNA"/>
</dbReference>
<evidence type="ECO:0000256" key="1">
    <source>
        <dbReference type="SAM" id="Phobius"/>
    </source>
</evidence>
<dbReference type="AlphaFoldDB" id="A0EGB8"/>
<reference evidence="2 3" key="1">
    <citation type="journal article" date="2006" name="Nature">
        <title>Global trends of whole-genome duplications revealed by the ciliate Paramecium tetraurelia.</title>
        <authorList>
            <consortium name="Genoscope"/>
            <person name="Aury J.-M."/>
            <person name="Jaillon O."/>
            <person name="Duret L."/>
            <person name="Noel B."/>
            <person name="Jubin C."/>
            <person name="Porcel B.M."/>
            <person name="Segurens B."/>
            <person name="Daubin V."/>
            <person name="Anthouard V."/>
            <person name="Aiach N."/>
            <person name="Arnaiz O."/>
            <person name="Billaut A."/>
            <person name="Beisson J."/>
            <person name="Blanc I."/>
            <person name="Bouhouche K."/>
            <person name="Camara F."/>
            <person name="Duharcourt S."/>
            <person name="Guigo R."/>
            <person name="Gogendeau D."/>
            <person name="Katinka M."/>
            <person name="Keller A.-M."/>
            <person name="Kissmehl R."/>
            <person name="Klotz C."/>
            <person name="Koll F."/>
            <person name="Le Moue A."/>
            <person name="Lepere C."/>
            <person name="Malinsky S."/>
            <person name="Nowacki M."/>
            <person name="Nowak J.K."/>
            <person name="Plattner H."/>
            <person name="Poulain J."/>
            <person name="Ruiz F."/>
            <person name="Serrano V."/>
            <person name="Zagulski M."/>
            <person name="Dessen P."/>
            <person name="Betermier M."/>
            <person name="Weissenbach J."/>
            <person name="Scarpelli C."/>
            <person name="Schachter V."/>
            <person name="Sperling L."/>
            <person name="Meyer E."/>
            <person name="Cohen J."/>
            <person name="Wincker P."/>
        </authorList>
    </citation>
    <scope>NUCLEOTIDE SEQUENCE [LARGE SCALE GENOMIC DNA]</scope>
    <source>
        <strain evidence="2 3">Stock d4-2</strain>
    </source>
</reference>
<dbReference type="Proteomes" id="UP000000600">
    <property type="component" value="Unassembled WGS sequence"/>
</dbReference>
<dbReference type="KEGG" id="ptm:GSPATT00026683001"/>
<evidence type="ECO:0000313" key="3">
    <source>
        <dbReference type="Proteomes" id="UP000000600"/>
    </source>
</evidence>
<proteinExistence type="predicted"/>
<keyword evidence="1" id="KW-0472">Membrane</keyword>